<keyword evidence="1" id="KW-0328">Glycosyltransferase</keyword>
<reference evidence="4" key="2">
    <citation type="submission" date="2017-06" db="EMBL/GenBank/DDBJ databases">
        <authorList>
            <person name="Kim H.J."/>
            <person name="Triplett B.A."/>
        </authorList>
    </citation>
    <scope>NUCLEOTIDE SEQUENCE [LARGE SCALE GENOMIC DNA]</scope>
    <source>
        <strain evidence="4">DSM 26170</strain>
    </source>
</reference>
<keyword evidence="2 4" id="KW-0808">Transferase</keyword>
<evidence type="ECO:0000256" key="2">
    <source>
        <dbReference type="ARBA" id="ARBA00022679"/>
    </source>
</evidence>
<dbReference type="GO" id="GO:0016757">
    <property type="term" value="F:glycosyltransferase activity"/>
    <property type="evidence" value="ECO:0007669"/>
    <property type="project" value="UniProtKB-KW"/>
</dbReference>
<dbReference type="Gene3D" id="3.90.550.10">
    <property type="entry name" value="Spore Coat Polysaccharide Biosynthesis Protein SpsA, Chain A"/>
    <property type="match status" value="1"/>
</dbReference>
<dbReference type="RefSeq" id="WP_089386449.1">
    <property type="nucleotide sequence ID" value="NZ_FZNM01000001.1"/>
</dbReference>
<reference evidence="6" key="1">
    <citation type="submission" date="2017-06" db="EMBL/GenBank/DDBJ databases">
        <authorList>
            <person name="Varghese N."/>
            <person name="Submissions S."/>
        </authorList>
    </citation>
    <scope>NUCLEOTIDE SEQUENCE [LARGE SCALE GENOMIC DNA]</scope>
    <source>
        <strain evidence="6">DSM 26170</strain>
    </source>
</reference>
<evidence type="ECO:0000256" key="3">
    <source>
        <dbReference type="ARBA" id="ARBA00022723"/>
    </source>
</evidence>
<evidence type="ECO:0000256" key="1">
    <source>
        <dbReference type="ARBA" id="ARBA00022676"/>
    </source>
</evidence>
<sequence>MSAPVFLPGWFPQHDCAVIVACDAAYLPYAAVVARQLADGAPACDVLIGSPDPLDLPHVLRGAGIGHVAARMPLIESVLPLDDRRSLAAYMGVFLASALGGIYRRILVLDADILFERGDPARLMAAGMGGHAVAAVRDNRQWRSPAKRVPDFRRLGWAAAPYFNSGVVMYDPDSWVAQDLPARCAAFARRHLKGLGRDQALLNGTLHGDWAEISPLWNWQFTWASSHLAAMADPCLVHFIGPVKPWLDRSEGIVPMRWRMPYGAFLADHFPAAARPGRPGIRHWPGRRHLGRSLLRQWRASAPMLDYLGRFADEYTLLDPR</sequence>
<dbReference type="GO" id="GO:0046872">
    <property type="term" value="F:metal ion binding"/>
    <property type="evidence" value="ECO:0007669"/>
    <property type="project" value="UniProtKB-KW"/>
</dbReference>
<dbReference type="Proteomes" id="UP000292859">
    <property type="component" value="Unassembled WGS sequence"/>
</dbReference>
<evidence type="ECO:0000313" key="6">
    <source>
        <dbReference type="Proteomes" id="UP000198409"/>
    </source>
</evidence>
<protein>
    <submittedName>
        <fullName evidence="4">Glycosyl transferase family 8</fullName>
    </submittedName>
</protein>
<dbReference type="SUPFAM" id="SSF53448">
    <property type="entry name" value="Nucleotide-diphospho-sugar transferases"/>
    <property type="match status" value="1"/>
</dbReference>
<evidence type="ECO:0000313" key="4">
    <source>
        <dbReference type="EMBL" id="SNR24901.1"/>
    </source>
</evidence>
<evidence type="ECO:0000313" key="7">
    <source>
        <dbReference type="Proteomes" id="UP000292859"/>
    </source>
</evidence>
<dbReference type="Pfam" id="PF01501">
    <property type="entry name" value="Glyco_transf_8"/>
    <property type="match status" value="1"/>
</dbReference>
<dbReference type="EMBL" id="FZNM01000001">
    <property type="protein sequence ID" value="SNR24901.1"/>
    <property type="molecule type" value="Genomic_DNA"/>
</dbReference>
<keyword evidence="7" id="KW-1185">Reference proteome</keyword>
<dbReference type="PANTHER" id="PTHR13778">
    <property type="entry name" value="GLYCOSYLTRANSFERASE 8 DOMAIN-CONTAINING PROTEIN"/>
    <property type="match status" value="1"/>
</dbReference>
<dbReference type="InterPro" id="IPR029044">
    <property type="entry name" value="Nucleotide-diphossugar_trans"/>
</dbReference>
<dbReference type="AlphaFoldDB" id="A0A238USJ6"/>
<dbReference type="InterPro" id="IPR002495">
    <property type="entry name" value="Glyco_trans_8"/>
</dbReference>
<evidence type="ECO:0000313" key="5">
    <source>
        <dbReference type="EMBL" id="TBN52877.1"/>
    </source>
</evidence>
<dbReference type="PANTHER" id="PTHR13778:SF47">
    <property type="entry name" value="LIPOPOLYSACCHARIDE 1,3-GALACTOSYLTRANSFERASE"/>
    <property type="match status" value="1"/>
</dbReference>
<keyword evidence="3" id="KW-0479">Metal-binding</keyword>
<name>A0A238USJ6_9RHOB</name>
<dbReference type="Proteomes" id="UP000198409">
    <property type="component" value="Unassembled WGS sequence"/>
</dbReference>
<proteinExistence type="predicted"/>
<accession>A0A238USJ6</accession>
<dbReference type="OrthoDB" id="5672604at2"/>
<organism evidence="4 6">
    <name type="scientific">Paracoccus sediminis</name>
    <dbReference type="NCBI Taxonomy" id="1214787"/>
    <lineage>
        <taxon>Bacteria</taxon>
        <taxon>Pseudomonadati</taxon>
        <taxon>Pseudomonadota</taxon>
        <taxon>Alphaproteobacteria</taxon>
        <taxon>Rhodobacterales</taxon>
        <taxon>Paracoccaceae</taxon>
        <taxon>Paracoccus</taxon>
    </lineage>
</organism>
<dbReference type="InterPro" id="IPR050748">
    <property type="entry name" value="Glycosyltrans_8_dom-fam"/>
</dbReference>
<reference evidence="5 7" key="3">
    <citation type="submission" date="2019-02" db="EMBL/GenBank/DDBJ databases">
        <authorList>
            <person name="Zhang G."/>
        </authorList>
    </citation>
    <scope>NUCLEOTIDE SEQUENCE [LARGE SCALE GENOMIC DNA]</scope>
    <source>
        <strain evidence="5 7">CMB17</strain>
    </source>
</reference>
<gene>
    <name evidence="5" type="ORF">EYF88_01330</name>
    <name evidence="4" type="ORF">SAMN06265378_101357</name>
</gene>
<dbReference type="EMBL" id="SIRL01000001">
    <property type="protein sequence ID" value="TBN52877.1"/>
    <property type="molecule type" value="Genomic_DNA"/>
</dbReference>